<keyword evidence="1" id="KW-0812">Transmembrane</keyword>
<name>A0A9P5Q6Y3_9AGAR</name>
<keyword evidence="3" id="KW-1185">Reference proteome</keyword>
<dbReference type="EMBL" id="JADNRY010000009">
    <property type="protein sequence ID" value="KAF9075665.1"/>
    <property type="molecule type" value="Genomic_DNA"/>
</dbReference>
<protein>
    <submittedName>
        <fullName evidence="2">Uncharacterized protein</fullName>
    </submittedName>
</protein>
<keyword evidence="1" id="KW-0472">Membrane</keyword>
<sequence length="81" mass="9343">MPCWAHDIIHLIVPVCVAFSCSVVFAMKRTSLYDDSRNIYSAQPVALLTRFTRAIKFPSRIYIEAYTYGTKERRPTAKSRL</sequence>
<feature type="transmembrane region" description="Helical" evidence="1">
    <location>
        <begin position="6"/>
        <end position="27"/>
    </location>
</feature>
<proteinExistence type="predicted"/>
<accession>A0A9P5Q6Y3</accession>
<keyword evidence="1" id="KW-1133">Transmembrane helix</keyword>
<dbReference type="AlphaFoldDB" id="A0A9P5Q6Y3"/>
<evidence type="ECO:0000313" key="2">
    <source>
        <dbReference type="EMBL" id="KAF9075665.1"/>
    </source>
</evidence>
<evidence type="ECO:0000256" key="1">
    <source>
        <dbReference type="SAM" id="Phobius"/>
    </source>
</evidence>
<reference evidence="2" key="1">
    <citation type="submission" date="2020-11" db="EMBL/GenBank/DDBJ databases">
        <authorList>
            <consortium name="DOE Joint Genome Institute"/>
            <person name="Ahrendt S."/>
            <person name="Riley R."/>
            <person name="Andreopoulos W."/>
            <person name="Labutti K."/>
            <person name="Pangilinan J."/>
            <person name="Ruiz-Duenas F.J."/>
            <person name="Barrasa J.M."/>
            <person name="Sanchez-Garcia M."/>
            <person name="Camarero S."/>
            <person name="Miyauchi S."/>
            <person name="Serrano A."/>
            <person name="Linde D."/>
            <person name="Babiker R."/>
            <person name="Drula E."/>
            <person name="Ayuso-Fernandez I."/>
            <person name="Pacheco R."/>
            <person name="Padilla G."/>
            <person name="Ferreira P."/>
            <person name="Barriuso J."/>
            <person name="Kellner H."/>
            <person name="Castanera R."/>
            <person name="Alfaro M."/>
            <person name="Ramirez L."/>
            <person name="Pisabarro A.G."/>
            <person name="Kuo A."/>
            <person name="Tritt A."/>
            <person name="Lipzen A."/>
            <person name="He G."/>
            <person name="Yan M."/>
            <person name="Ng V."/>
            <person name="Cullen D."/>
            <person name="Martin F."/>
            <person name="Rosso M.-N."/>
            <person name="Henrissat B."/>
            <person name="Hibbett D."/>
            <person name="Martinez A.T."/>
            <person name="Grigoriev I.V."/>
        </authorList>
    </citation>
    <scope>NUCLEOTIDE SEQUENCE</scope>
    <source>
        <strain evidence="2">AH 40177</strain>
    </source>
</reference>
<evidence type="ECO:0000313" key="3">
    <source>
        <dbReference type="Proteomes" id="UP000772434"/>
    </source>
</evidence>
<organism evidence="2 3">
    <name type="scientific">Rhodocollybia butyracea</name>
    <dbReference type="NCBI Taxonomy" id="206335"/>
    <lineage>
        <taxon>Eukaryota</taxon>
        <taxon>Fungi</taxon>
        <taxon>Dikarya</taxon>
        <taxon>Basidiomycota</taxon>
        <taxon>Agaricomycotina</taxon>
        <taxon>Agaricomycetes</taxon>
        <taxon>Agaricomycetidae</taxon>
        <taxon>Agaricales</taxon>
        <taxon>Marasmiineae</taxon>
        <taxon>Omphalotaceae</taxon>
        <taxon>Rhodocollybia</taxon>
    </lineage>
</organism>
<dbReference type="Proteomes" id="UP000772434">
    <property type="component" value="Unassembled WGS sequence"/>
</dbReference>
<comment type="caution">
    <text evidence="2">The sequence shown here is derived from an EMBL/GenBank/DDBJ whole genome shotgun (WGS) entry which is preliminary data.</text>
</comment>
<gene>
    <name evidence="2" type="ORF">BDP27DRAFT_1044107</name>
</gene>